<accession>A0AAJ4R8X0</accession>
<protein>
    <submittedName>
        <fullName evidence="2">Uncharacterized protein</fullName>
    </submittedName>
</protein>
<feature type="compositionally biased region" description="Acidic residues" evidence="1">
    <location>
        <begin position="53"/>
        <end position="62"/>
    </location>
</feature>
<dbReference type="EMBL" id="RJJC01000001">
    <property type="protein sequence ID" value="RNJ26397.1"/>
    <property type="molecule type" value="Genomic_DNA"/>
</dbReference>
<evidence type="ECO:0000313" key="3">
    <source>
        <dbReference type="Proteomes" id="UP000270581"/>
    </source>
</evidence>
<sequence>MRRRTFLRTGVTASLVAGLAGCASDTSDDSPTAPPTTTDGSATTTEAEQTTEQPEETTDDQPDIDRPANYRWDMQPGRNDLLREELGQYVEASVGNVVEEHPAFEYSTDSERDNHEIDFEALKLYRDSNFDILKRDSQNPLERWVEAFVNEDLYADEKHGENFHYNDTEAPRSYSTEKWLNADTVEEALDLGHGLVLTIGNPINVPEHAAVTREAYKRYHDLTFSHGKPPIRAASPRAASCTAPTTTQFGASTTSEALTVRNQPTSTHRCRTGRLSRKETTIIRCCSTPTSGIAAT</sequence>
<comment type="caution">
    <text evidence="2">The sequence shown here is derived from an EMBL/GenBank/DDBJ whole genome shotgun (WGS) entry which is preliminary data.</text>
</comment>
<feature type="compositionally biased region" description="Low complexity" evidence="1">
    <location>
        <begin position="23"/>
        <end position="52"/>
    </location>
</feature>
<dbReference type="PROSITE" id="PS51257">
    <property type="entry name" value="PROKAR_LIPOPROTEIN"/>
    <property type="match status" value="1"/>
</dbReference>
<evidence type="ECO:0000313" key="2">
    <source>
        <dbReference type="EMBL" id="RNJ26397.1"/>
    </source>
</evidence>
<evidence type="ECO:0000256" key="1">
    <source>
        <dbReference type="SAM" id="MobiDB-lite"/>
    </source>
</evidence>
<gene>
    <name evidence="2" type="ORF">Nmn1133_06770</name>
</gene>
<organism evidence="2 3">
    <name type="scientific">Halosegnis longus</name>
    <dbReference type="NCBI Taxonomy" id="2216012"/>
    <lineage>
        <taxon>Archaea</taxon>
        <taxon>Methanobacteriati</taxon>
        <taxon>Methanobacteriota</taxon>
        <taxon>Stenosarchaea group</taxon>
        <taxon>Halobacteria</taxon>
        <taxon>Halobacteriales</taxon>
        <taxon>Natronomonadaceae</taxon>
        <taxon>Halosegnis</taxon>
    </lineage>
</organism>
<proteinExistence type="predicted"/>
<dbReference type="AlphaFoldDB" id="A0AAJ4R8X0"/>
<name>A0AAJ4R8X0_9EURY</name>
<reference evidence="2 3" key="1">
    <citation type="submission" date="2018-11" db="EMBL/GenBank/DDBJ databases">
        <title>Genome sequences of Natronomonas sp. CBA1133.</title>
        <authorList>
            <person name="Roh S.W."/>
            <person name="Cha I.-T."/>
        </authorList>
    </citation>
    <scope>NUCLEOTIDE SEQUENCE [LARGE SCALE GENOMIC DNA]</scope>
    <source>
        <strain evidence="2 3">CBA1133</strain>
    </source>
</reference>
<keyword evidence="3" id="KW-1185">Reference proteome</keyword>
<feature type="region of interest" description="Disordered" evidence="1">
    <location>
        <begin position="21"/>
        <end position="75"/>
    </location>
</feature>
<dbReference type="Proteomes" id="UP000270581">
    <property type="component" value="Unassembled WGS sequence"/>
</dbReference>